<comment type="caution">
    <text evidence="2">The sequence shown here is derived from an EMBL/GenBank/DDBJ whole genome shotgun (WGS) entry which is preliminary data.</text>
</comment>
<evidence type="ECO:0000313" key="3">
    <source>
        <dbReference type="Proteomes" id="UP001567538"/>
    </source>
</evidence>
<accession>A0ABD1H245</accession>
<feature type="compositionally biased region" description="Low complexity" evidence="1">
    <location>
        <begin position="93"/>
        <end position="114"/>
    </location>
</feature>
<protein>
    <recommendedName>
        <fullName evidence="4">WW domain-containing protein</fullName>
    </recommendedName>
</protein>
<feature type="region of interest" description="Disordered" evidence="1">
    <location>
        <begin position="93"/>
        <end position="120"/>
    </location>
</feature>
<dbReference type="InterPro" id="IPR036020">
    <property type="entry name" value="WW_dom_sf"/>
</dbReference>
<dbReference type="InterPro" id="IPR051105">
    <property type="entry name" value="WWC/KIBRA_Hippo_Reg"/>
</dbReference>
<evidence type="ECO:0000256" key="1">
    <source>
        <dbReference type="SAM" id="MobiDB-lite"/>
    </source>
</evidence>
<dbReference type="Gene3D" id="2.20.70.10">
    <property type="match status" value="1"/>
</dbReference>
<evidence type="ECO:0000313" key="2">
    <source>
        <dbReference type="EMBL" id="KAL1550491.1"/>
    </source>
</evidence>
<dbReference type="EMBL" id="JBEAFC010000007">
    <property type="protein sequence ID" value="KAL1550491.1"/>
    <property type="molecule type" value="Genomic_DNA"/>
</dbReference>
<keyword evidence="3" id="KW-1185">Reference proteome</keyword>
<dbReference type="PANTHER" id="PTHR14791:SF29">
    <property type="entry name" value="PROTEIN KIBRA"/>
    <property type="match status" value="1"/>
</dbReference>
<evidence type="ECO:0008006" key="4">
    <source>
        <dbReference type="Google" id="ProtNLM"/>
    </source>
</evidence>
<organism evidence="2 3">
    <name type="scientific">Salvia divinorum</name>
    <name type="common">Maria pastora</name>
    <name type="synonym">Diviner's sage</name>
    <dbReference type="NCBI Taxonomy" id="28513"/>
    <lineage>
        <taxon>Eukaryota</taxon>
        <taxon>Viridiplantae</taxon>
        <taxon>Streptophyta</taxon>
        <taxon>Embryophyta</taxon>
        <taxon>Tracheophyta</taxon>
        <taxon>Spermatophyta</taxon>
        <taxon>Magnoliopsida</taxon>
        <taxon>eudicotyledons</taxon>
        <taxon>Gunneridae</taxon>
        <taxon>Pentapetalae</taxon>
        <taxon>asterids</taxon>
        <taxon>lamiids</taxon>
        <taxon>Lamiales</taxon>
        <taxon>Lamiaceae</taxon>
        <taxon>Nepetoideae</taxon>
        <taxon>Mentheae</taxon>
        <taxon>Salviinae</taxon>
        <taxon>Salvia</taxon>
        <taxon>Salvia subgen. Calosphace</taxon>
    </lineage>
</organism>
<sequence>MATPNIATIERSLQNCSLNHQLGTSSGGAARSQDLPAAETLELNSEGVLPLYWEQCLDLKTGEIYYINWRTGMKATEDPRTASAVDYGGEFYSEDSSSYDSDGWSSESSPASSSREQWSGKKNEEDCCDEEQRNVVVVAGCKGCLRYYMVPKHRQICPKCCAQLLHLHPSQNAST</sequence>
<dbReference type="PANTHER" id="PTHR14791">
    <property type="entry name" value="BOMB/KIRA PROTEINS"/>
    <property type="match status" value="1"/>
</dbReference>
<reference evidence="2 3" key="1">
    <citation type="submission" date="2024-06" db="EMBL/GenBank/DDBJ databases">
        <title>A chromosome level genome sequence of Diviner's sage (Salvia divinorum).</title>
        <authorList>
            <person name="Ford S.A."/>
            <person name="Ro D.-K."/>
            <person name="Ness R.W."/>
            <person name="Phillips M.A."/>
        </authorList>
    </citation>
    <scope>NUCLEOTIDE SEQUENCE [LARGE SCALE GENOMIC DNA]</scope>
    <source>
        <strain evidence="2">SAF-2024a</strain>
        <tissue evidence="2">Leaf</tissue>
    </source>
</reference>
<name>A0ABD1H245_SALDI</name>
<dbReference type="SUPFAM" id="SSF51045">
    <property type="entry name" value="WW domain"/>
    <property type="match status" value="1"/>
</dbReference>
<gene>
    <name evidence="2" type="ORF">AAHA92_18446</name>
</gene>
<dbReference type="AlphaFoldDB" id="A0ABD1H245"/>
<dbReference type="Proteomes" id="UP001567538">
    <property type="component" value="Unassembled WGS sequence"/>
</dbReference>
<proteinExistence type="predicted"/>